<organism evidence="1 2">
    <name type="scientific">Conidiobolus coronatus (strain ATCC 28846 / CBS 209.66 / NRRL 28638)</name>
    <name type="common">Delacroixia coronata</name>
    <dbReference type="NCBI Taxonomy" id="796925"/>
    <lineage>
        <taxon>Eukaryota</taxon>
        <taxon>Fungi</taxon>
        <taxon>Fungi incertae sedis</taxon>
        <taxon>Zoopagomycota</taxon>
        <taxon>Entomophthoromycotina</taxon>
        <taxon>Entomophthoromycetes</taxon>
        <taxon>Entomophthorales</taxon>
        <taxon>Ancylistaceae</taxon>
        <taxon>Conidiobolus</taxon>
    </lineage>
</organism>
<sequence>MTQQEEVELINIYERKEYNPKLESLKPNCEYSELIQYKCTLLYDQAICQPYSRYFESCPNRPRKEITPAKMKQIHNLMKQNN</sequence>
<accession>A0A137P947</accession>
<dbReference type="GO" id="GO:0042720">
    <property type="term" value="C:mitochondrial inner membrane peptidase complex"/>
    <property type="evidence" value="ECO:0007669"/>
    <property type="project" value="InterPro"/>
</dbReference>
<dbReference type="InterPro" id="IPR024645">
    <property type="entry name" value="Mitochondr_Som1"/>
</dbReference>
<dbReference type="AlphaFoldDB" id="A0A137P947"/>
<name>A0A137P947_CONC2</name>
<dbReference type="EMBL" id="KQ964473">
    <property type="protein sequence ID" value="KXN71537.1"/>
    <property type="molecule type" value="Genomic_DNA"/>
</dbReference>
<keyword evidence="2" id="KW-1185">Reference proteome</keyword>
<evidence type="ECO:0000313" key="1">
    <source>
        <dbReference type="EMBL" id="KXN71537.1"/>
    </source>
</evidence>
<proteinExistence type="predicted"/>
<dbReference type="Pfam" id="PF11093">
    <property type="entry name" value="Mitochondr_Som1"/>
    <property type="match status" value="1"/>
</dbReference>
<evidence type="ECO:0000313" key="2">
    <source>
        <dbReference type="Proteomes" id="UP000070444"/>
    </source>
</evidence>
<gene>
    <name evidence="1" type="ORF">CONCODRAFT_78293</name>
</gene>
<protein>
    <submittedName>
        <fullName evidence="1">Uncharacterized protein</fullName>
    </submittedName>
</protein>
<dbReference type="Proteomes" id="UP000070444">
    <property type="component" value="Unassembled WGS sequence"/>
</dbReference>
<reference evidence="1 2" key="1">
    <citation type="journal article" date="2015" name="Genome Biol. Evol.">
        <title>Phylogenomic analyses indicate that early fungi evolved digesting cell walls of algal ancestors of land plants.</title>
        <authorList>
            <person name="Chang Y."/>
            <person name="Wang S."/>
            <person name="Sekimoto S."/>
            <person name="Aerts A.L."/>
            <person name="Choi C."/>
            <person name="Clum A."/>
            <person name="LaButti K.M."/>
            <person name="Lindquist E.A."/>
            <person name="Yee Ngan C."/>
            <person name="Ohm R.A."/>
            <person name="Salamov A.A."/>
            <person name="Grigoriev I.V."/>
            <person name="Spatafora J.W."/>
            <person name="Berbee M.L."/>
        </authorList>
    </citation>
    <scope>NUCLEOTIDE SEQUENCE [LARGE SCALE GENOMIC DNA]</scope>
    <source>
        <strain evidence="1 2">NRRL 28638</strain>
    </source>
</reference>